<dbReference type="CDD" id="cd08168">
    <property type="entry name" value="Cytochrom_C3"/>
    <property type="match status" value="2"/>
</dbReference>
<evidence type="ECO:0000256" key="6">
    <source>
        <dbReference type="ARBA" id="ARBA00022723"/>
    </source>
</evidence>
<feature type="domain" description="Class III cytochrome C" evidence="12">
    <location>
        <begin position="479"/>
        <end position="565"/>
    </location>
</feature>
<feature type="transmembrane region" description="Helical" evidence="11">
    <location>
        <begin position="9"/>
        <end position="26"/>
    </location>
</feature>
<evidence type="ECO:0000256" key="5">
    <source>
        <dbReference type="ARBA" id="ARBA00022692"/>
    </source>
</evidence>
<gene>
    <name evidence="13" type="ORF">ACFL27_18205</name>
</gene>
<evidence type="ECO:0000256" key="1">
    <source>
        <dbReference type="ARBA" id="ARBA00004651"/>
    </source>
</evidence>
<evidence type="ECO:0000256" key="7">
    <source>
        <dbReference type="ARBA" id="ARBA00022982"/>
    </source>
</evidence>
<evidence type="ECO:0000256" key="8">
    <source>
        <dbReference type="ARBA" id="ARBA00022989"/>
    </source>
</evidence>
<dbReference type="Pfam" id="PF02085">
    <property type="entry name" value="Cytochrom_CIII"/>
    <property type="match status" value="1"/>
</dbReference>
<dbReference type="InterPro" id="IPR020942">
    <property type="entry name" value="Cyt_c_III_dom"/>
</dbReference>
<evidence type="ECO:0000313" key="14">
    <source>
        <dbReference type="Proteomes" id="UP001594351"/>
    </source>
</evidence>
<feature type="transmembrane region" description="Helical" evidence="11">
    <location>
        <begin position="398"/>
        <end position="416"/>
    </location>
</feature>
<dbReference type="EMBL" id="JBHPBY010000270">
    <property type="protein sequence ID" value="MFC1852131.1"/>
    <property type="molecule type" value="Genomic_DNA"/>
</dbReference>
<name>A0ABV6Z104_UNCC1</name>
<protein>
    <submittedName>
        <fullName evidence="13">Cytochrome c3 family protein</fullName>
    </submittedName>
</protein>
<evidence type="ECO:0000256" key="10">
    <source>
        <dbReference type="ARBA" id="ARBA00023136"/>
    </source>
</evidence>
<dbReference type="PANTHER" id="PTHR30074">
    <property type="entry name" value="FORMATE DEHYDROGENASE, NITRATE-INDUCIBLE, CYTOCHROME B556 FDN SUBUNIT"/>
    <property type="match status" value="1"/>
</dbReference>
<keyword evidence="5 11" id="KW-0812">Transmembrane</keyword>
<dbReference type="InterPro" id="IPR036280">
    <property type="entry name" value="Multihaem_cyt_sf"/>
</dbReference>
<evidence type="ECO:0000259" key="12">
    <source>
        <dbReference type="Pfam" id="PF02085"/>
    </source>
</evidence>
<keyword evidence="3" id="KW-1003">Cell membrane</keyword>
<feature type="transmembrane region" description="Helical" evidence="11">
    <location>
        <begin position="46"/>
        <end position="69"/>
    </location>
</feature>
<keyword evidence="8 11" id="KW-1133">Transmembrane helix</keyword>
<dbReference type="Gene3D" id="3.90.10.10">
    <property type="entry name" value="Cytochrome C3"/>
    <property type="match status" value="2"/>
</dbReference>
<evidence type="ECO:0000256" key="3">
    <source>
        <dbReference type="ARBA" id="ARBA00022475"/>
    </source>
</evidence>
<evidence type="ECO:0000256" key="2">
    <source>
        <dbReference type="ARBA" id="ARBA00022448"/>
    </source>
</evidence>
<keyword evidence="9" id="KW-0408">Iron</keyword>
<evidence type="ECO:0000256" key="4">
    <source>
        <dbReference type="ARBA" id="ARBA00022617"/>
    </source>
</evidence>
<feature type="transmembrane region" description="Helical" evidence="11">
    <location>
        <begin position="159"/>
        <end position="183"/>
    </location>
</feature>
<keyword evidence="14" id="KW-1185">Reference proteome</keyword>
<keyword evidence="10 11" id="KW-0472">Membrane</keyword>
<feature type="transmembrane region" description="Helical" evidence="11">
    <location>
        <begin position="231"/>
        <end position="251"/>
    </location>
</feature>
<reference evidence="13 14" key="1">
    <citation type="submission" date="2024-09" db="EMBL/GenBank/DDBJ databases">
        <title>Laminarin stimulates single cell rates of sulfate reduction while oxygen inhibits transcriptomic activity in coastal marine sediment.</title>
        <authorList>
            <person name="Lindsay M."/>
            <person name="Orcutt B."/>
            <person name="Emerson D."/>
            <person name="Stepanauskas R."/>
            <person name="D'Angelo T."/>
        </authorList>
    </citation>
    <scope>NUCLEOTIDE SEQUENCE [LARGE SCALE GENOMIC DNA]</scope>
    <source>
        <strain evidence="13">SAG AM-311-K15</strain>
    </source>
</reference>
<keyword evidence="7" id="KW-0249">Electron transport</keyword>
<keyword evidence="2" id="KW-0813">Transport</keyword>
<feature type="transmembrane region" description="Helical" evidence="11">
    <location>
        <begin position="195"/>
        <end position="219"/>
    </location>
</feature>
<dbReference type="InterPro" id="IPR051817">
    <property type="entry name" value="FDH_cytochrome_b556_subunit"/>
</dbReference>
<feature type="transmembrane region" description="Helical" evidence="11">
    <location>
        <begin position="338"/>
        <end position="356"/>
    </location>
</feature>
<dbReference type="Proteomes" id="UP001594351">
    <property type="component" value="Unassembled WGS sequence"/>
</dbReference>
<dbReference type="SUPFAM" id="SSF48695">
    <property type="entry name" value="Multiheme cytochromes"/>
    <property type="match status" value="1"/>
</dbReference>
<feature type="transmembrane region" description="Helical" evidence="11">
    <location>
        <begin position="271"/>
        <end position="288"/>
    </location>
</feature>
<dbReference type="PANTHER" id="PTHR30074:SF4">
    <property type="entry name" value="NI_FE-HYDROGENASE 2 B-TYPE CYTOCHROME SUBUNIT-RELATED"/>
    <property type="match status" value="1"/>
</dbReference>
<accession>A0ABV6Z104</accession>
<evidence type="ECO:0000313" key="13">
    <source>
        <dbReference type="EMBL" id="MFC1852131.1"/>
    </source>
</evidence>
<sequence length="637" mass="72029">MKLRITKTMLWFLSGIGLTIIFFRIINGLGSVVALTDMLPWGLWKGGGVVALVPIGGAGFTLAALVYVFHWKRFKPLARGAVLLGLMCYGSVAFGLTIDIGISWRIVFPTVFWQFHSTLFEIAWCIMLYLMVLVFEFSHTVLERFNFPRLSYILEKLTLVFVIAGISLSTLHQSSLGTLFLATPYRLHPLWYTDLLPVMFFITSIGLGCLTISWVTIAVHWLYDAEQPQKTVAGLGQIAFYVFGLYTLLKFGEIIYAGESSLLFGANWDCYNFWIEMLLGALIPFFLLSTKRFRENTSAMFWISSAAIIGISLNRVNVAGLATLSLTESTYFPYLTEWLITFSILSAAGLIYLFAVENFKVFEAITPDVVERTYRLERIDHANWKTLFFTSPIAEPRLYSAIFVFAIGIALGFLPYKVIYGITPEKTPTSGARIVEIFQMKDPTDPGTQFLVPGDVDPVPPESQKVDMFMIDGNRDGSYVLFNHDQHVAKKGNKESCVLCHHMNKPFEKASRCYECHSDMYLPVYIFKHEAHVKKTGGNKHCVKCHVDLALPKVRKNTTPCEKCHLNMRPQGSLVKVEAAEKKLMASGYMDAMHNLCITCHEQEQKKLAEKNENFSRCTNCHRDVPSIEAKPWAKKL</sequence>
<keyword evidence="4" id="KW-0349">Heme</keyword>
<comment type="caution">
    <text evidence="13">The sequence shown here is derived from an EMBL/GenBank/DDBJ whole genome shotgun (WGS) entry which is preliminary data.</text>
</comment>
<proteinExistence type="predicted"/>
<comment type="subcellular location">
    <subcellularLocation>
        <location evidence="1">Cell membrane</location>
        <topology evidence="1">Multi-pass membrane protein</topology>
    </subcellularLocation>
</comment>
<organism evidence="13 14">
    <name type="scientific">candidate division CSSED10-310 bacterium</name>
    <dbReference type="NCBI Taxonomy" id="2855610"/>
    <lineage>
        <taxon>Bacteria</taxon>
        <taxon>Bacteria division CSSED10-310</taxon>
    </lineage>
</organism>
<feature type="transmembrane region" description="Helical" evidence="11">
    <location>
        <begin position="300"/>
        <end position="318"/>
    </location>
</feature>
<evidence type="ECO:0000256" key="11">
    <source>
        <dbReference type="SAM" id="Phobius"/>
    </source>
</evidence>
<evidence type="ECO:0000256" key="9">
    <source>
        <dbReference type="ARBA" id="ARBA00023004"/>
    </source>
</evidence>
<keyword evidence="6" id="KW-0479">Metal-binding</keyword>
<feature type="transmembrane region" description="Helical" evidence="11">
    <location>
        <begin position="119"/>
        <end position="138"/>
    </location>
</feature>
<feature type="transmembrane region" description="Helical" evidence="11">
    <location>
        <begin position="81"/>
        <end position="107"/>
    </location>
</feature>